<dbReference type="InterPro" id="IPR012676">
    <property type="entry name" value="TGS-like"/>
</dbReference>
<accession>A0A955RSF1</accession>
<evidence type="ECO:0000259" key="3">
    <source>
        <dbReference type="PROSITE" id="PS51880"/>
    </source>
</evidence>
<dbReference type="InterPro" id="IPR012675">
    <property type="entry name" value="Beta-grasp_dom_sf"/>
</dbReference>
<keyword evidence="1" id="KW-0547">Nucleotide-binding</keyword>
<dbReference type="FunFam" id="3.10.20.30:FF:000001">
    <property type="entry name" value="Ribosome-binding ATPase YchF"/>
    <property type="match status" value="1"/>
</dbReference>
<dbReference type="AlphaFoldDB" id="A0A955RSF1"/>
<dbReference type="Gene3D" id="3.10.20.30">
    <property type="match status" value="1"/>
</dbReference>
<name>A0A955RSF1_UNCKA</name>
<dbReference type="PROSITE" id="PS51880">
    <property type="entry name" value="TGS"/>
    <property type="match status" value="1"/>
</dbReference>
<dbReference type="PANTHER" id="PTHR23305:SF18">
    <property type="entry name" value="OBG-TYPE G DOMAIN-CONTAINING PROTEIN"/>
    <property type="match status" value="1"/>
</dbReference>
<evidence type="ECO:0000256" key="2">
    <source>
        <dbReference type="ARBA" id="ARBA00022840"/>
    </source>
</evidence>
<dbReference type="Proteomes" id="UP000751518">
    <property type="component" value="Unassembled WGS sequence"/>
</dbReference>
<dbReference type="GO" id="GO:0005737">
    <property type="term" value="C:cytoplasm"/>
    <property type="evidence" value="ECO:0007669"/>
    <property type="project" value="TreeGrafter"/>
</dbReference>
<dbReference type="SUPFAM" id="SSF81271">
    <property type="entry name" value="TGS-like"/>
    <property type="match status" value="1"/>
</dbReference>
<evidence type="ECO:0000313" key="4">
    <source>
        <dbReference type="EMBL" id="MCA9392515.1"/>
    </source>
</evidence>
<evidence type="ECO:0000313" key="5">
    <source>
        <dbReference type="Proteomes" id="UP000751518"/>
    </source>
</evidence>
<dbReference type="GO" id="GO:0005524">
    <property type="term" value="F:ATP binding"/>
    <property type="evidence" value="ECO:0007669"/>
    <property type="project" value="UniProtKB-KW"/>
</dbReference>
<organism evidence="4 5">
    <name type="scientific">candidate division WWE3 bacterium</name>
    <dbReference type="NCBI Taxonomy" id="2053526"/>
    <lineage>
        <taxon>Bacteria</taxon>
        <taxon>Katanobacteria</taxon>
    </lineage>
</organism>
<dbReference type="InterPro" id="IPR004095">
    <property type="entry name" value="TGS"/>
</dbReference>
<reference evidence="4" key="1">
    <citation type="submission" date="2020-04" db="EMBL/GenBank/DDBJ databases">
        <authorList>
            <person name="Zhang T."/>
        </authorList>
    </citation>
    <scope>NUCLEOTIDE SEQUENCE</scope>
    <source>
        <strain evidence="4">HKST-UBA03</strain>
    </source>
</reference>
<dbReference type="Pfam" id="PF06071">
    <property type="entry name" value="YchF-GTPase_C"/>
    <property type="match status" value="1"/>
</dbReference>
<dbReference type="PANTHER" id="PTHR23305">
    <property type="entry name" value="OBG GTPASE FAMILY"/>
    <property type="match status" value="1"/>
</dbReference>
<evidence type="ECO:0000256" key="1">
    <source>
        <dbReference type="ARBA" id="ARBA00022741"/>
    </source>
</evidence>
<sequence length="106" mass="11671">AYGIEAPGLDLLVKTTYDTLGLINFLTAGEKEVRAWPIVKSTKAPQAAGTIHTDFEKNFIKAKVCTYSDFVEQKGWNGAKENGKVRLEGKDYVMQEGDVVEFLIGS</sequence>
<dbReference type="CDD" id="cd04867">
    <property type="entry name" value="TGS_YchF_OLA1"/>
    <property type="match status" value="1"/>
</dbReference>
<proteinExistence type="predicted"/>
<comment type="caution">
    <text evidence="4">The sequence shown here is derived from an EMBL/GenBank/DDBJ whole genome shotgun (WGS) entry which is preliminary data.</text>
</comment>
<reference evidence="4" key="2">
    <citation type="journal article" date="2021" name="Microbiome">
        <title>Successional dynamics and alternative stable states in a saline activated sludge microbial community over 9 years.</title>
        <authorList>
            <person name="Wang Y."/>
            <person name="Ye J."/>
            <person name="Ju F."/>
            <person name="Liu L."/>
            <person name="Boyd J.A."/>
            <person name="Deng Y."/>
            <person name="Parks D.H."/>
            <person name="Jiang X."/>
            <person name="Yin X."/>
            <person name="Woodcroft B.J."/>
            <person name="Tyson G.W."/>
            <person name="Hugenholtz P."/>
            <person name="Polz M.F."/>
            <person name="Zhang T."/>
        </authorList>
    </citation>
    <scope>NUCLEOTIDE SEQUENCE</scope>
    <source>
        <strain evidence="4">HKST-UBA03</strain>
    </source>
</reference>
<protein>
    <submittedName>
        <fullName evidence="4">DUF933 domain-containing protein</fullName>
    </submittedName>
</protein>
<feature type="domain" description="TGS" evidence="3">
    <location>
        <begin position="21"/>
        <end position="104"/>
    </location>
</feature>
<keyword evidence="2" id="KW-0067">ATP-binding</keyword>
<dbReference type="InterPro" id="IPR013029">
    <property type="entry name" value="YchF_C"/>
</dbReference>
<dbReference type="EMBL" id="JAGQKZ010000068">
    <property type="protein sequence ID" value="MCA9392515.1"/>
    <property type="molecule type" value="Genomic_DNA"/>
</dbReference>
<feature type="non-terminal residue" evidence="4">
    <location>
        <position position="1"/>
    </location>
</feature>
<gene>
    <name evidence="4" type="ORF">KC614_04965</name>
</gene>
<dbReference type="GO" id="GO:0016887">
    <property type="term" value="F:ATP hydrolysis activity"/>
    <property type="evidence" value="ECO:0007669"/>
    <property type="project" value="TreeGrafter"/>
</dbReference>